<reference evidence="3" key="1">
    <citation type="submission" date="2015-09" db="EMBL/GenBank/DDBJ databases">
        <title>Whole genome sequence of Pseudomonas fluorescens FW300-N2E3.</title>
        <authorList>
            <person name="Ray J."/>
            <person name="Melnyk R."/>
            <person name="Deutschbauer A."/>
        </authorList>
    </citation>
    <scope>NUCLEOTIDE SEQUENCE [LARGE SCALE GENOMIC DNA]</scope>
    <source>
        <strain evidence="3">FW300-N2E3</strain>
    </source>
</reference>
<feature type="transmembrane region" description="Helical" evidence="1">
    <location>
        <begin position="77"/>
        <end position="95"/>
    </location>
</feature>
<feature type="transmembrane region" description="Helical" evidence="1">
    <location>
        <begin position="154"/>
        <end position="172"/>
    </location>
</feature>
<gene>
    <name evidence="2" type="ORF">AO353_20975</name>
</gene>
<protein>
    <recommendedName>
        <fullName evidence="4">Transmembrane protein</fullName>
    </recommendedName>
</protein>
<keyword evidence="1" id="KW-0472">Membrane</keyword>
<organism evidence="2 3">
    <name type="scientific">Pseudomonas fluorescens</name>
    <dbReference type="NCBI Taxonomy" id="294"/>
    <lineage>
        <taxon>Bacteria</taxon>
        <taxon>Pseudomonadati</taxon>
        <taxon>Pseudomonadota</taxon>
        <taxon>Gammaproteobacteria</taxon>
        <taxon>Pseudomonadales</taxon>
        <taxon>Pseudomonadaceae</taxon>
        <taxon>Pseudomonas</taxon>
    </lineage>
</organism>
<name>A0A0N9WMA1_PSEFL</name>
<dbReference type="Proteomes" id="UP000066487">
    <property type="component" value="Chromosome"/>
</dbReference>
<keyword evidence="1" id="KW-1133">Transmembrane helix</keyword>
<evidence type="ECO:0000256" key="1">
    <source>
        <dbReference type="SAM" id="Phobius"/>
    </source>
</evidence>
<reference evidence="2 3" key="2">
    <citation type="journal article" date="2018" name="Nature">
        <title>Mutant phenotypes for thousands of bacterial genes of unknown function.</title>
        <authorList>
            <person name="Price M.N."/>
            <person name="Wetmore K.M."/>
            <person name="Waters R.J."/>
            <person name="Callaghan M."/>
            <person name="Ray J."/>
            <person name="Liu H."/>
            <person name="Kuehl J.V."/>
            <person name="Melnyk R.A."/>
            <person name="Lamson J.S."/>
            <person name="Suh Y."/>
            <person name="Carlson H.K."/>
            <person name="Esquivel Z."/>
            <person name="Sadeeshkumar H."/>
            <person name="Chakraborty R."/>
            <person name="Zane G.M."/>
            <person name="Rubin B.E."/>
            <person name="Wall J.D."/>
            <person name="Visel A."/>
            <person name="Bristow J."/>
            <person name="Blow M.J."/>
            <person name="Arkin A.P."/>
            <person name="Deutschbauer A.M."/>
        </authorList>
    </citation>
    <scope>NUCLEOTIDE SEQUENCE [LARGE SCALE GENOMIC DNA]</scope>
    <source>
        <strain evidence="2 3">FW300-N2E3</strain>
    </source>
</reference>
<feature type="transmembrane region" description="Helical" evidence="1">
    <location>
        <begin position="49"/>
        <end position="70"/>
    </location>
</feature>
<evidence type="ECO:0000313" key="2">
    <source>
        <dbReference type="EMBL" id="ALI03418.1"/>
    </source>
</evidence>
<dbReference type="RefSeq" id="WP_054596668.1">
    <property type="nucleotide sequence ID" value="NZ_CP012830.1"/>
</dbReference>
<dbReference type="AlphaFoldDB" id="A0A0N9WMA1"/>
<evidence type="ECO:0000313" key="3">
    <source>
        <dbReference type="Proteomes" id="UP000066487"/>
    </source>
</evidence>
<sequence>MLRSNTRWLWLYFPMSWIAVGGVLLHIIFYDWTLLTPKDVGGTLFGGAMSTQLFLSGWAVATLGLIVAILLRLPGSILAWITAGLVPLCIGGWWQLNYPDDANGNLLYSPVQADITIAMLIGAAILASGLYARSRAKTASRNASLSGLKIFGKTVAAAALSAFFIAVPLAFLKQQALPYCAFSKEGQQLSVCLSEEDVHTIVE</sequence>
<feature type="transmembrane region" description="Helical" evidence="1">
    <location>
        <begin position="115"/>
        <end position="133"/>
    </location>
</feature>
<proteinExistence type="predicted"/>
<dbReference type="EMBL" id="CP012830">
    <property type="protein sequence ID" value="ALI03418.1"/>
    <property type="molecule type" value="Genomic_DNA"/>
</dbReference>
<accession>A0A0N9WMA1</accession>
<feature type="transmembrane region" description="Helical" evidence="1">
    <location>
        <begin position="9"/>
        <end position="29"/>
    </location>
</feature>
<dbReference type="OrthoDB" id="6854192at2"/>
<keyword evidence="1" id="KW-0812">Transmembrane</keyword>
<evidence type="ECO:0008006" key="4">
    <source>
        <dbReference type="Google" id="ProtNLM"/>
    </source>
</evidence>